<reference evidence="3" key="1">
    <citation type="submission" date="2016-10" db="EMBL/GenBank/DDBJ databases">
        <authorList>
            <person name="Varghese N."/>
            <person name="Submissions S."/>
        </authorList>
    </citation>
    <scope>NUCLEOTIDE SEQUENCE [LARGE SCALE GENOMIC DNA]</scope>
    <source>
        <strain evidence="3">CGMCC 1.7739</strain>
    </source>
</reference>
<feature type="transmembrane region" description="Helical" evidence="1">
    <location>
        <begin position="96"/>
        <end position="114"/>
    </location>
</feature>
<dbReference type="RefSeq" id="WP_092893627.1">
    <property type="nucleotide sequence ID" value="NZ_FOOQ01000006.1"/>
</dbReference>
<feature type="transmembrane region" description="Helical" evidence="1">
    <location>
        <begin position="228"/>
        <end position="248"/>
    </location>
</feature>
<keyword evidence="1" id="KW-0812">Transmembrane</keyword>
<dbReference type="AlphaFoldDB" id="A0A1I2VQ18"/>
<name>A0A1I2VQ18_9EURY</name>
<accession>A0A1I2VQ18</accession>
<organism evidence="2 3">
    <name type="scientific">Halopelagius inordinatus</name>
    <dbReference type="NCBI Taxonomy" id="553467"/>
    <lineage>
        <taxon>Archaea</taxon>
        <taxon>Methanobacteriati</taxon>
        <taxon>Methanobacteriota</taxon>
        <taxon>Stenosarchaea group</taxon>
        <taxon>Halobacteria</taxon>
        <taxon>Halobacteriales</taxon>
        <taxon>Haloferacaceae</taxon>
    </lineage>
</organism>
<feature type="transmembrane region" description="Helical" evidence="1">
    <location>
        <begin position="24"/>
        <end position="52"/>
    </location>
</feature>
<dbReference type="Proteomes" id="UP000198876">
    <property type="component" value="Unassembled WGS sequence"/>
</dbReference>
<gene>
    <name evidence="2" type="ORF">SAMN04488063_3264</name>
</gene>
<dbReference type="OrthoDB" id="313619at2157"/>
<feature type="transmembrane region" description="Helical" evidence="1">
    <location>
        <begin position="64"/>
        <end position="84"/>
    </location>
</feature>
<evidence type="ECO:0000313" key="2">
    <source>
        <dbReference type="EMBL" id="SFG91240.1"/>
    </source>
</evidence>
<protein>
    <submittedName>
        <fullName evidence="2">Uncharacterized protein</fullName>
    </submittedName>
</protein>
<proteinExistence type="predicted"/>
<feature type="transmembrane region" description="Helical" evidence="1">
    <location>
        <begin position="255"/>
        <end position="276"/>
    </location>
</feature>
<sequence length="278" mass="28646">MSDAHLEPQTAAVSWRYDVTDSRLLLACTYVLPGILGGGVLLASLFVGTLVLDALRAGDIGRAVGVLAVPVLALLVRRYVPALLDATDAFDPTDRYSLGGLAASSVVGAAAIFASLRIDPAAPFVLFAVSWIPMVLTAGLPTEGHTTPEADTLVVDGSRIPLDAVDGYRTVAVGGAGVCWLSYARGVPRAPRVVVVPRATLDSVRAVLEDAENRTEEGKSTLGGAERAVVVAFGLGLVAVGPVLWLLLPPGDGALVALYAGSLFGLFGLVLLWHAATG</sequence>
<evidence type="ECO:0000313" key="3">
    <source>
        <dbReference type="Proteomes" id="UP000198876"/>
    </source>
</evidence>
<evidence type="ECO:0000256" key="1">
    <source>
        <dbReference type="SAM" id="Phobius"/>
    </source>
</evidence>
<dbReference type="EMBL" id="FOOQ01000006">
    <property type="protein sequence ID" value="SFG91240.1"/>
    <property type="molecule type" value="Genomic_DNA"/>
</dbReference>
<keyword evidence="1" id="KW-1133">Transmembrane helix</keyword>
<keyword evidence="1" id="KW-0472">Membrane</keyword>
<keyword evidence="3" id="KW-1185">Reference proteome</keyword>